<feature type="region of interest" description="Disordered" evidence="1">
    <location>
        <begin position="524"/>
        <end position="554"/>
    </location>
</feature>
<protein>
    <recommendedName>
        <fullName evidence="4">Ran-specific GTPase-activating protein 30</fullName>
    </recommendedName>
</protein>
<dbReference type="AlphaFoldDB" id="A0AA39L3R0"/>
<evidence type="ECO:0008006" key="4">
    <source>
        <dbReference type="Google" id="ProtNLM"/>
    </source>
</evidence>
<dbReference type="Pfam" id="PF05508">
    <property type="entry name" value="Ran-binding"/>
    <property type="match status" value="1"/>
</dbReference>
<feature type="compositionally biased region" description="Basic and acidic residues" evidence="1">
    <location>
        <begin position="218"/>
        <end position="229"/>
    </location>
</feature>
<evidence type="ECO:0000313" key="2">
    <source>
        <dbReference type="EMBL" id="KAK0382819.1"/>
    </source>
</evidence>
<dbReference type="InterPro" id="IPR008812">
    <property type="entry name" value="Ran_GTP-bd-rel"/>
</dbReference>
<keyword evidence="3" id="KW-1185">Reference proteome</keyword>
<comment type="caution">
    <text evidence="2">The sequence shown here is derived from an EMBL/GenBank/DDBJ whole genome shotgun (WGS) entry which is preliminary data.</text>
</comment>
<evidence type="ECO:0000313" key="3">
    <source>
        <dbReference type="Proteomes" id="UP001175261"/>
    </source>
</evidence>
<dbReference type="EMBL" id="JAPDFR010000010">
    <property type="protein sequence ID" value="KAK0382819.1"/>
    <property type="molecule type" value="Genomic_DNA"/>
</dbReference>
<accession>A0AA39L3R0</accession>
<reference evidence="2" key="1">
    <citation type="submission" date="2022-10" db="EMBL/GenBank/DDBJ databases">
        <title>Determination and structural analysis of whole genome sequence of Sarocladium strictum F4-1.</title>
        <authorList>
            <person name="Hu L."/>
            <person name="Jiang Y."/>
        </authorList>
    </citation>
    <scope>NUCLEOTIDE SEQUENCE</scope>
    <source>
        <strain evidence="2">F4-1</strain>
    </source>
</reference>
<feature type="compositionally biased region" description="Basic and acidic residues" evidence="1">
    <location>
        <begin position="531"/>
        <end position="554"/>
    </location>
</feature>
<organism evidence="2 3">
    <name type="scientific">Sarocladium strictum</name>
    <name type="common">Black bundle disease fungus</name>
    <name type="synonym">Acremonium strictum</name>
    <dbReference type="NCBI Taxonomy" id="5046"/>
    <lineage>
        <taxon>Eukaryota</taxon>
        <taxon>Fungi</taxon>
        <taxon>Dikarya</taxon>
        <taxon>Ascomycota</taxon>
        <taxon>Pezizomycotina</taxon>
        <taxon>Sordariomycetes</taxon>
        <taxon>Hypocreomycetidae</taxon>
        <taxon>Hypocreales</taxon>
        <taxon>Sarocladiaceae</taxon>
        <taxon>Sarocladium</taxon>
    </lineage>
</organism>
<name>A0AA39L3R0_SARSR</name>
<gene>
    <name evidence="2" type="ORF">NLU13_9914</name>
</gene>
<dbReference type="GO" id="GO:0005634">
    <property type="term" value="C:nucleus"/>
    <property type="evidence" value="ECO:0007669"/>
    <property type="project" value="TreeGrafter"/>
</dbReference>
<feature type="region of interest" description="Disordered" evidence="1">
    <location>
        <begin position="216"/>
        <end position="238"/>
    </location>
</feature>
<feature type="region of interest" description="Disordered" evidence="1">
    <location>
        <begin position="417"/>
        <end position="437"/>
    </location>
</feature>
<dbReference type="GO" id="GO:0030695">
    <property type="term" value="F:GTPase regulator activity"/>
    <property type="evidence" value="ECO:0007669"/>
    <property type="project" value="TreeGrafter"/>
</dbReference>
<dbReference type="GO" id="GO:0005737">
    <property type="term" value="C:cytoplasm"/>
    <property type="evidence" value="ECO:0007669"/>
    <property type="project" value="TreeGrafter"/>
</dbReference>
<proteinExistence type="predicted"/>
<dbReference type="PANTHER" id="PTHR31010">
    <property type="entry name" value="RAN-SPECIFIC GTPASE-ACTIVATING PROTEIN 30-RELATED"/>
    <property type="match status" value="1"/>
</dbReference>
<sequence>MDEFLSIVGVQAMRYAIRSSIALASTYAVGQLSHLVNSAEDPKTYAEWNTLHSRFESKIKIISPVIDLIELKSGRGNVFLESAAPITQALQRDITVLTHRIEQILQSAQHFTVCVPDQARKDTVKDVMLITQDLHRFLDRVDREIPLLQLAVTASGETLSTSLPSSISPSRLLQASTLLVAGDIQFSRDPTQPVHIGPVFCLSMYMLFRGHAPNEASDGTKLDCSDGRSSHAKPYGLGPSDRKPLWQQVVHKARVRLIRTTSSSEGHRDEDAQRQSYHYLLEIEEDLDDGLLHDPRPASRRDLLPVSEVSKLFYTDAGRILNLGHDDSTDNEPVLLLKVDTKSDLDESTRTTTDSNVPGVYSNRNEQVDIDRQILSELHQTGRCSQSPVLSSELRSMPHLDPEWLAFEIFKGDDAVPKDLDNTSSDEEDTTDDVGKGFRTLSCSTEGIATKIEELKIHEGEPGSEQADTIGAPSESPLGAITTSLSLFEMLIRLASLQEFQQSSHLAIPDHILTFFLEETSSTGLAGESQSKARQDAKCKVGFDPYTDGRSEER</sequence>
<dbReference type="Proteomes" id="UP001175261">
    <property type="component" value="Unassembled WGS sequence"/>
</dbReference>
<evidence type="ECO:0000256" key="1">
    <source>
        <dbReference type="SAM" id="MobiDB-lite"/>
    </source>
</evidence>
<dbReference type="PANTHER" id="PTHR31010:SF2">
    <property type="entry name" value="RAN-SPECIFIC GTPASE-ACTIVATING PROTEIN 30"/>
    <property type="match status" value="1"/>
</dbReference>